<keyword evidence="17" id="KW-1185">Reference proteome</keyword>
<comment type="similarity">
    <text evidence="2">Belongs to the p22phox family.</text>
</comment>
<evidence type="ECO:0000313" key="16">
    <source>
        <dbReference type="EMBL" id="KFM61332.1"/>
    </source>
</evidence>
<accession>A0A087T893</accession>
<feature type="transmembrane region" description="Helical" evidence="15">
    <location>
        <begin position="95"/>
        <end position="126"/>
    </location>
</feature>
<evidence type="ECO:0000256" key="2">
    <source>
        <dbReference type="ARBA" id="ARBA00010590"/>
    </source>
</evidence>
<keyword evidence="6 15" id="KW-1133">Transmembrane helix</keyword>
<protein>
    <recommendedName>
        <fullName evidence="3">Cytochrome b-245 light chain</fullName>
    </recommendedName>
    <alternativeName>
        <fullName evidence="11">Cytochrome b(558) alpha chain</fullName>
    </alternativeName>
    <alternativeName>
        <fullName evidence="10">Cytochrome b558 subunit alpha</fullName>
    </alternativeName>
    <alternativeName>
        <fullName evidence="13">Neutrophil cytochrome b 22 kDa polypeptide</fullName>
    </alternativeName>
    <alternativeName>
        <fullName evidence="12">Superoxide-generating NADPH oxidase light chain subunit</fullName>
    </alternativeName>
    <alternativeName>
        <fullName evidence="8">p22 phagocyte B-cytochrome</fullName>
    </alternativeName>
    <alternativeName>
        <fullName evidence="9">p22-phox</fullName>
    </alternativeName>
</protein>
<evidence type="ECO:0000256" key="3">
    <source>
        <dbReference type="ARBA" id="ARBA00017733"/>
    </source>
</evidence>
<evidence type="ECO:0000256" key="5">
    <source>
        <dbReference type="ARBA" id="ARBA00022692"/>
    </source>
</evidence>
<feature type="transmembrane region" description="Helical" evidence="15">
    <location>
        <begin position="73"/>
        <end position="89"/>
    </location>
</feature>
<gene>
    <name evidence="16" type="ORF">X975_26538</name>
</gene>
<dbReference type="GO" id="GO:0005886">
    <property type="term" value="C:plasma membrane"/>
    <property type="evidence" value="ECO:0007669"/>
    <property type="project" value="UniProtKB-SubCell"/>
</dbReference>
<evidence type="ECO:0000256" key="8">
    <source>
        <dbReference type="ARBA" id="ARBA00030106"/>
    </source>
</evidence>
<keyword evidence="4" id="KW-1003">Cell membrane</keyword>
<reference evidence="16 17" key="1">
    <citation type="submission" date="2013-11" db="EMBL/GenBank/DDBJ databases">
        <title>Genome sequencing of Stegodyphus mimosarum.</title>
        <authorList>
            <person name="Bechsgaard J."/>
        </authorList>
    </citation>
    <scope>NUCLEOTIDE SEQUENCE [LARGE SCALE GENOMIC DNA]</scope>
</reference>
<evidence type="ECO:0000313" key="17">
    <source>
        <dbReference type="Proteomes" id="UP000054359"/>
    </source>
</evidence>
<sequence>MKIALKPLEWGIFANEFALTSSYAMIVGGITSVSNEFPRWEIGIYSLIAGILVFLLEYPRGYRKDIRSLERRFQKYIVPYIVALGFYGRNFYVRFVLYLCLSVPCFFLLPTFIGGACIITASLIYLKAALSGFEWHPMPPENER</sequence>
<dbReference type="AlphaFoldDB" id="A0A087T893"/>
<feature type="transmembrane region" description="Helical" evidence="15">
    <location>
        <begin position="42"/>
        <end position="61"/>
    </location>
</feature>
<organism evidence="16 17">
    <name type="scientific">Stegodyphus mimosarum</name>
    <name type="common">African social velvet spider</name>
    <dbReference type="NCBI Taxonomy" id="407821"/>
    <lineage>
        <taxon>Eukaryota</taxon>
        <taxon>Metazoa</taxon>
        <taxon>Ecdysozoa</taxon>
        <taxon>Arthropoda</taxon>
        <taxon>Chelicerata</taxon>
        <taxon>Arachnida</taxon>
        <taxon>Araneae</taxon>
        <taxon>Araneomorphae</taxon>
        <taxon>Entelegynae</taxon>
        <taxon>Eresoidea</taxon>
        <taxon>Eresidae</taxon>
        <taxon>Stegodyphus</taxon>
    </lineage>
</organism>
<evidence type="ECO:0000256" key="11">
    <source>
        <dbReference type="ARBA" id="ARBA00031995"/>
    </source>
</evidence>
<evidence type="ECO:0000256" key="7">
    <source>
        <dbReference type="ARBA" id="ARBA00023136"/>
    </source>
</evidence>
<keyword evidence="7 15" id="KW-0472">Membrane</keyword>
<dbReference type="Pfam" id="PF05038">
    <property type="entry name" value="Cytochrom_B558a"/>
    <property type="match status" value="1"/>
</dbReference>
<dbReference type="EMBL" id="KK113908">
    <property type="protein sequence ID" value="KFM61332.1"/>
    <property type="molecule type" value="Genomic_DNA"/>
</dbReference>
<name>A0A087T893_STEMI</name>
<evidence type="ECO:0000256" key="12">
    <source>
        <dbReference type="ARBA" id="ARBA00032067"/>
    </source>
</evidence>
<dbReference type="OrthoDB" id="6415776at2759"/>
<evidence type="ECO:0000256" key="1">
    <source>
        <dbReference type="ARBA" id="ARBA00004236"/>
    </source>
</evidence>
<comment type="subcellular location">
    <subcellularLocation>
        <location evidence="1">Cell membrane</location>
    </subcellularLocation>
</comment>
<feature type="transmembrane region" description="Helical" evidence="15">
    <location>
        <begin position="12"/>
        <end position="30"/>
    </location>
</feature>
<dbReference type="PANTHER" id="PTHR15168:SF0">
    <property type="entry name" value="CYTOCHROME B-245 LIGHT CHAIN"/>
    <property type="match status" value="1"/>
</dbReference>
<dbReference type="STRING" id="407821.A0A087T893"/>
<comment type="subunit">
    <text evidence="14">Component of the phagocyte NADPH oxidase core complex/cytochrome b558 complex, composed of CYBB (heavy chain (beta)) and CYBA (light chain (alpha)). Component of the phagocyte NADPH oxidase complex composed of an obligatory core heterodimer formed by the membrane proteins CYBA and CYBB and the cytosolic regulatory subunits NCF1/p47-phox, NCF2/p67-phox, NCF4/p40-phox and the small GTPase RAC1 or RAC2. Interacts with NCF1 (via SH3 domain). Interacts with SH3PXD2A. Interacts with DUOX1, DUOX2 and TPO. Interacts with NOX4; this interaction mediates superoxide generation. Interacts with calprotectin (S100A8/9). Interacts with GBP7. Interacts with NOXO1. Forms a heterodimer with NOX3 and is essential for activity and cell membrane localization of NOX3. Interacts with NOX1.</text>
</comment>
<evidence type="ECO:0000256" key="10">
    <source>
        <dbReference type="ARBA" id="ARBA00031067"/>
    </source>
</evidence>
<dbReference type="Proteomes" id="UP000054359">
    <property type="component" value="Unassembled WGS sequence"/>
</dbReference>
<proteinExistence type="inferred from homology"/>
<evidence type="ECO:0000256" key="9">
    <source>
        <dbReference type="ARBA" id="ARBA00030298"/>
    </source>
</evidence>
<dbReference type="InterPro" id="IPR007732">
    <property type="entry name" value="Cyt_b558_asu"/>
</dbReference>
<feature type="non-terminal residue" evidence="16">
    <location>
        <position position="144"/>
    </location>
</feature>
<evidence type="ECO:0000256" key="13">
    <source>
        <dbReference type="ARBA" id="ARBA00033347"/>
    </source>
</evidence>
<evidence type="ECO:0000256" key="6">
    <source>
        <dbReference type="ARBA" id="ARBA00022989"/>
    </source>
</evidence>
<dbReference type="PANTHER" id="PTHR15168">
    <property type="entry name" value="CYTOCHROME B-245 LIGHT CHAIN"/>
    <property type="match status" value="1"/>
</dbReference>
<dbReference type="OMA" id="WINIFIG"/>
<keyword evidence="5 15" id="KW-0812">Transmembrane</keyword>
<evidence type="ECO:0000256" key="14">
    <source>
        <dbReference type="ARBA" id="ARBA00050017"/>
    </source>
</evidence>
<evidence type="ECO:0000256" key="15">
    <source>
        <dbReference type="SAM" id="Phobius"/>
    </source>
</evidence>
<dbReference type="GO" id="GO:0020037">
    <property type="term" value="F:heme binding"/>
    <property type="evidence" value="ECO:0007669"/>
    <property type="project" value="InterPro"/>
</dbReference>
<evidence type="ECO:0000256" key="4">
    <source>
        <dbReference type="ARBA" id="ARBA00022475"/>
    </source>
</evidence>